<dbReference type="Pfam" id="PF00179">
    <property type="entry name" value="UQ_con"/>
    <property type="match status" value="1"/>
</dbReference>
<dbReference type="Gene3D" id="3.10.110.10">
    <property type="entry name" value="Ubiquitin Conjugating Enzyme"/>
    <property type="match status" value="1"/>
</dbReference>
<evidence type="ECO:0000259" key="3">
    <source>
        <dbReference type="Pfam" id="PF00179"/>
    </source>
</evidence>
<dbReference type="Proteomes" id="UP000006882">
    <property type="component" value="Chromosome G3"/>
</dbReference>
<dbReference type="AlphaFoldDB" id="A0A251PTC7"/>
<reference evidence="4 5" key="1">
    <citation type="journal article" date="2013" name="Nat. Genet.">
        <title>The high-quality draft genome of peach (Prunus persica) identifies unique patterns of genetic diversity, domestication and genome evolution.</title>
        <authorList>
            <consortium name="International Peach Genome Initiative"/>
            <person name="Verde I."/>
            <person name="Abbott A.G."/>
            <person name="Scalabrin S."/>
            <person name="Jung S."/>
            <person name="Shu S."/>
            <person name="Marroni F."/>
            <person name="Zhebentyayeva T."/>
            <person name="Dettori M.T."/>
            <person name="Grimwood J."/>
            <person name="Cattonaro F."/>
            <person name="Zuccolo A."/>
            <person name="Rossini L."/>
            <person name="Jenkins J."/>
            <person name="Vendramin E."/>
            <person name="Meisel L.A."/>
            <person name="Decroocq V."/>
            <person name="Sosinski B."/>
            <person name="Prochnik S."/>
            <person name="Mitros T."/>
            <person name="Policriti A."/>
            <person name="Cipriani G."/>
            <person name="Dondini L."/>
            <person name="Ficklin S."/>
            <person name="Goodstein D.M."/>
            <person name="Xuan P."/>
            <person name="Del Fabbro C."/>
            <person name="Aramini V."/>
            <person name="Copetti D."/>
            <person name="Gonzalez S."/>
            <person name="Horner D.S."/>
            <person name="Falchi R."/>
            <person name="Lucas S."/>
            <person name="Mica E."/>
            <person name="Maldonado J."/>
            <person name="Lazzari B."/>
            <person name="Bielenberg D."/>
            <person name="Pirona R."/>
            <person name="Miculan M."/>
            <person name="Barakat A."/>
            <person name="Testolin R."/>
            <person name="Stella A."/>
            <person name="Tartarini S."/>
            <person name="Tonutti P."/>
            <person name="Arus P."/>
            <person name="Orellana A."/>
            <person name="Wells C."/>
            <person name="Main D."/>
            <person name="Vizzotto G."/>
            <person name="Silva H."/>
            <person name="Salamini F."/>
            <person name="Schmutz J."/>
            <person name="Morgante M."/>
            <person name="Rokhsar D.S."/>
        </authorList>
    </citation>
    <scope>NUCLEOTIDE SEQUENCE [LARGE SCALE GENOMIC DNA]</scope>
    <source>
        <strain evidence="5">cv. Nemared</strain>
    </source>
</reference>
<dbReference type="PANTHER" id="PTHR46116:SF13">
    <property type="entry name" value="UBIQUITIN-CONJUGATING ENZYME E2 24-RELATED"/>
    <property type="match status" value="1"/>
</dbReference>
<dbReference type="GO" id="GO:0061631">
    <property type="term" value="F:ubiquitin conjugating enzyme activity"/>
    <property type="evidence" value="ECO:0000318"/>
    <property type="project" value="GO_Central"/>
</dbReference>
<keyword evidence="2" id="KW-0833">Ubl conjugation pathway</keyword>
<dbReference type="InterPro" id="IPR016135">
    <property type="entry name" value="UBQ-conjugating_enzyme/RWD"/>
</dbReference>
<evidence type="ECO:0000256" key="1">
    <source>
        <dbReference type="ARBA" id="ARBA00022679"/>
    </source>
</evidence>
<dbReference type="InterPro" id="IPR000608">
    <property type="entry name" value="UBC"/>
</dbReference>
<dbReference type="eggNOG" id="KOG0895">
    <property type="taxonomic scope" value="Eukaryota"/>
</dbReference>
<protein>
    <recommendedName>
        <fullName evidence="3">UBC core domain-containing protein</fullName>
    </recommendedName>
</protein>
<feature type="domain" description="UBC core" evidence="3">
    <location>
        <begin position="145"/>
        <end position="217"/>
    </location>
</feature>
<evidence type="ECO:0000313" key="5">
    <source>
        <dbReference type="Proteomes" id="UP000006882"/>
    </source>
</evidence>
<gene>
    <name evidence="4" type="ORF">PRUPE_3G008800</name>
</gene>
<proteinExistence type="predicted"/>
<sequence length="339" mass="39677">MEFEDEVGNYYRSSYKPSIKKEVDETATSEIHGEVEEEVDGVERRLKELKNFDELPNPPFNHHFINKPYNIQASLAKRIQGEWESIRQLPPSSILVRGYTSRIDLMRAVIVGGGDFIRLPKRDKIKIMGRKGVVIVDDDREDDEMITCREGPPYHQGLFFFDIFFPSNYPTEPPQLFFRSYGLDLNPNLPKNGKVLLDANLQQSNIWDTLVSIRELILVDGIDRDREISSKLSKRVFVQTWEAMLHMLECAPIHFQALVLGYFRVRSHQILLDYKAYADVQDPAMKLLFFKLVKAFETNGTYCRHHYNQKEYDLALEKKEPLEDYSNNIRSFWYPSLKI</sequence>
<dbReference type="EMBL" id="CM007653">
    <property type="protein sequence ID" value="ONI14793.1"/>
    <property type="molecule type" value="Genomic_DNA"/>
</dbReference>
<evidence type="ECO:0000256" key="2">
    <source>
        <dbReference type="ARBA" id="ARBA00022786"/>
    </source>
</evidence>
<organism evidence="4 5">
    <name type="scientific">Prunus persica</name>
    <name type="common">Peach</name>
    <name type="synonym">Amygdalus persica</name>
    <dbReference type="NCBI Taxonomy" id="3760"/>
    <lineage>
        <taxon>Eukaryota</taxon>
        <taxon>Viridiplantae</taxon>
        <taxon>Streptophyta</taxon>
        <taxon>Embryophyta</taxon>
        <taxon>Tracheophyta</taxon>
        <taxon>Spermatophyta</taxon>
        <taxon>Magnoliopsida</taxon>
        <taxon>eudicotyledons</taxon>
        <taxon>Gunneridae</taxon>
        <taxon>Pentapetalae</taxon>
        <taxon>rosids</taxon>
        <taxon>fabids</taxon>
        <taxon>Rosales</taxon>
        <taxon>Rosaceae</taxon>
        <taxon>Amygdaloideae</taxon>
        <taxon>Amygdaleae</taxon>
        <taxon>Prunus</taxon>
    </lineage>
</organism>
<dbReference type="Gramene" id="ONI14793">
    <property type="protein sequence ID" value="ONI14793"/>
    <property type="gene ID" value="PRUPE_3G008800"/>
</dbReference>
<dbReference type="PANTHER" id="PTHR46116">
    <property type="entry name" value="(E3-INDEPENDENT) E2 UBIQUITIN-CONJUGATING ENZYME"/>
    <property type="match status" value="1"/>
</dbReference>
<evidence type="ECO:0000313" key="4">
    <source>
        <dbReference type="EMBL" id="ONI14793.1"/>
    </source>
</evidence>
<keyword evidence="1" id="KW-0808">Transferase</keyword>
<name>A0A251PTC7_PRUPE</name>
<dbReference type="SUPFAM" id="SSF54495">
    <property type="entry name" value="UBC-like"/>
    <property type="match status" value="1"/>
</dbReference>
<dbReference type="STRING" id="3760.A0A251PTC7"/>
<accession>A0A251PTC7</accession>
<keyword evidence="5" id="KW-1185">Reference proteome</keyword>